<dbReference type="SFLD" id="SFLDS00003">
    <property type="entry name" value="Haloacid_Dehalogenase"/>
    <property type="match status" value="1"/>
</dbReference>
<dbReference type="SUPFAM" id="SSF81653">
    <property type="entry name" value="Calcium ATPase, transduction domain A"/>
    <property type="match status" value="1"/>
</dbReference>
<protein>
    <recommendedName>
        <fullName evidence="13">P-type ATPase A domain-containing protein</fullName>
    </recommendedName>
</protein>
<name>A0A0G4HJG7_9ALVE</name>
<dbReference type="GO" id="GO:0005524">
    <property type="term" value="F:ATP binding"/>
    <property type="evidence" value="ECO:0007669"/>
    <property type="project" value="UniProtKB-KW"/>
</dbReference>
<dbReference type="Gene3D" id="3.40.50.1000">
    <property type="entry name" value="HAD superfamily/HAD-like"/>
    <property type="match status" value="1"/>
</dbReference>
<sequence>MGKYPTGPALCSETPGCEIAVPDLKTSPFTWVLVGYILIVLIATGCWYVWKRLGEARVTKKRTHPEISPSSSSSISSGLSFCGGVQGVVSSQSFTLTFRDSPVEVEGETGVRKMGETELEHYEDCLFGKAVNWLWMGVFVMWAVLFLILIYGYYDGCQVSGADNLCFYGSYSMFGSFEQNAELFFATWVLASAHMSTWFFLRKSLVNFFRMKCKPARATHVKVTVQGVGKKTEEDQEEEETEMTDVEHTSFAGAVLGWLIKVCPEGMKGRLKAFASRLAAREEVRQETMKVCSVVLPFSKAAVTADGPAPPQVGGEVEKEGVAPGHRLRFFLFEGKRFVLWKEQKGFTEGEQREETEGRTEQQSQQEPTSGRDGEATFKIAQVQVPPTCAALLAASRGRGEEQAKNLLALVGPNEIPFKVDSVVELIKNELSQFFYVYQLIMYIIWLWASYLFVGALLLGVAMIAAIAKMVVRRAGQVALAEITAFEATVRVKREGKWTEKSSKDIVPGDVVAVSGNRWPVPCDLAVLSGSAVVDESALTGESRPVQKTHVETEGGGGSGDAFSLTNKRCVKHLLFAGTDVMQVTGGDEGQTDRPGEITAVAVATGMQSSKGQLLATMLFPERLRFKYDRELPLVFILLLLYGAVNFALAIWFQLSSGQPAFWVTRFTYGAFTVSQILSPLLPVALVVGQIRSSARLKQAGIVCVNPGRIAISGKVRVFCFDKTGTLTKDCLDFLGAVVRFRPVTPQEPEPAGKILTPSEEGAVEAMGPEMYRGLSCCHSLASLENPKEVGGPKGKEALVGNEVEREMFASTGGKLLPCREGGGEGVAEVSLPNSTTLTVLRRWDFDHARMTMSVAVFVPSGGQSETQQQSRKGKLEVYCKGSYEAVTAACVPESIPEGAKESFRHFALRGCYVLALASRTDGITRSRRECVTAAEGMGRDEAEQGLTWRGLLLFRNELKPDTAGAIREMREAGVRPVMITGDTPFCGAFIAGEAKLWGPLSLTEGGEETEEEKGGMHWEQLLADVEIQSTSGGGETSQVMWRSLRNPASAPWTTQEVEEAMRSRVACAAEEVKGLRGGPRVAALMQAQSLELAATGKAFAVLRKGGHLGVGSPLLFGLRCLARMSPAQKIEAVELYRAEGLVVGMCGDGGNDCGALRKAHCGVALSAAEASAVAPFTARNKSVCDVVTVLKEGRCALQTSLSCYKFLVLYGLLFSVLKICSFWFGVLMCQMAYIMIDGVAVLGLSYVMSVVGPRDRLAKDNRPTSALLGSITVWSLLGMWIIDLAFLAGALSFIQNAPNYIRFPTEYSNGFEWWTLSDNWEASTLFAVIYAQFVTGAVVFSFGYEFRQSVFKSLPVLVLGLILFGFTLFLILSPSNAATRLFHMATENYNAAGTVSPAWKGYQEAGNPPSDISMGVETRGGLAALVIANAIALILWQKCVVEGPLGRALRIRFPAKRPLVGS</sequence>
<organism evidence="14">
    <name type="scientific">Chromera velia CCMP2878</name>
    <dbReference type="NCBI Taxonomy" id="1169474"/>
    <lineage>
        <taxon>Eukaryota</taxon>
        <taxon>Sar</taxon>
        <taxon>Alveolata</taxon>
        <taxon>Colpodellida</taxon>
        <taxon>Chromeraceae</taxon>
        <taxon>Chromera</taxon>
    </lineage>
</organism>
<dbReference type="PRINTS" id="PR00119">
    <property type="entry name" value="CATATPASE"/>
</dbReference>
<feature type="transmembrane region" description="Helical" evidence="12">
    <location>
        <begin position="455"/>
        <end position="472"/>
    </location>
</feature>
<keyword evidence="6" id="KW-0067">ATP-binding</keyword>
<feature type="domain" description="P-type ATPase A" evidence="13">
    <location>
        <begin position="488"/>
        <end position="617"/>
    </location>
</feature>
<dbReference type="GO" id="GO:0016020">
    <property type="term" value="C:membrane"/>
    <property type="evidence" value="ECO:0007669"/>
    <property type="project" value="UniProtKB-SubCell"/>
</dbReference>
<dbReference type="InterPro" id="IPR023214">
    <property type="entry name" value="HAD_sf"/>
</dbReference>
<evidence type="ECO:0000256" key="7">
    <source>
        <dbReference type="ARBA" id="ARBA00022842"/>
    </source>
</evidence>
<feature type="transmembrane region" description="Helical" evidence="12">
    <location>
        <begin position="632"/>
        <end position="655"/>
    </location>
</feature>
<dbReference type="PANTHER" id="PTHR45630">
    <property type="entry name" value="CATION-TRANSPORTING ATPASE-RELATED"/>
    <property type="match status" value="1"/>
</dbReference>
<feature type="transmembrane region" description="Helical" evidence="12">
    <location>
        <begin position="133"/>
        <end position="154"/>
    </location>
</feature>
<feature type="transmembrane region" description="Helical" evidence="12">
    <location>
        <begin position="1274"/>
        <end position="1295"/>
    </location>
</feature>
<dbReference type="InterPro" id="IPR036412">
    <property type="entry name" value="HAD-like_sf"/>
</dbReference>
<dbReference type="PANTHER" id="PTHR45630:SF11">
    <property type="entry name" value="CATION-TRANSPORTING P-TYPE ATPASE N-TERMINAL DOMAIN-CONTAINING PROTEIN"/>
    <property type="match status" value="1"/>
</dbReference>
<dbReference type="InterPro" id="IPR008250">
    <property type="entry name" value="ATPase_P-typ_transduc_dom_A_sf"/>
</dbReference>
<dbReference type="Gene3D" id="2.70.150.10">
    <property type="entry name" value="Calcium-transporting ATPase, cytoplasmic transduction domain A"/>
    <property type="match status" value="1"/>
</dbReference>
<keyword evidence="8" id="KW-1278">Translocase</keyword>
<evidence type="ECO:0000256" key="2">
    <source>
        <dbReference type="ARBA" id="ARBA00006000"/>
    </source>
</evidence>
<evidence type="ECO:0000256" key="3">
    <source>
        <dbReference type="ARBA" id="ARBA00022692"/>
    </source>
</evidence>
<keyword evidence="3 12" id="KW-0812">Transmembrane</keyword>
<dbReference type="SUPFAM" id="SSF56784">
    <property type="entry name" value="HAD-like"/>
    <property type="match status" value="1"/>
</dbReference>
<keyword evidence="7" id="KW-0460">Magnesium</keyword>
<dbReference type="InterPro" id="IPR001757">
    <property type="entry name" value="P_typ_ATPase"/>
</dbReference>
<feature type="region of interest" description="Disordered" evidence="11">
    <location>
        <begin position="348"/>
        <end position="373"/>
    </location>
</feature>
<dbReference type="PROSITE" id="PS01229">
    <property type="entry name" value="COF_2"/>
    <property type="match status" value="1"/>
</dbReference>
<feature type="transmembrane region" description="Helical" evidence="12">
    <location>
        <begin position="1208"/>
        <end position="1227"/>
    </location>
</feature>
<dbReference type="Pfam" id="PF00122">
    <property type="entry name" value="E1-E2_ATPase"/>
    <property type="match status" value="1"/>
</dbReference>
<evidence type="ECO:0000256" key="11">
    <source>
        <dbReference type="SAM" id="MobiDB-lite"/>
    </source>
</evidence>
<dbReference type="InterPro" id="IPR059000">
    <property type="entry name" value="ATPase_P-type_domA"/>
</dbReference>
<dbReference type="NCBIfam" id="TIGR01494">
    <property type="entry name" value="ATPase_P-type"/>
    <property type="match status" value="1"/>
</dbReference>
<gene>
    <name evidence="14" type="ORF">Cvel_7085</name>
</gene>
<dbReference type="GO" id="GO:0046872">
    <property type="term" value="F:metal ion binding"/>
    <property type="evidence" value="ECO:0007669"/>
    <property type="project" value="UniProtKB-KW"/>
</dbReference>
<evidence type="ECO:0000256" key="8">
    <source>
        <dbReference type="ARBA" id="ARBA00022967"/>
    </source>
</evidence>
<feature type="transmembrane region" description="Helical" evidence="12">
    <location>
        <begin position="1355"/>
        <end position="1373"/>
    </location>
</feature>
<evidence type="ECO:0000313" key="14">
    <source>
        <dbReference type="EMBL" id="CEM44210.1"/>
    </source>
</evidence>
<dbReference type="GO" id="GO:0140358">
    <property type="term" value="F:P-type transmembrane transporter activity"/>
    <property type="evidence" value="ECO:0007669"/>
    <property type="project" value="InterPro"/>
</dbReference>
<evidence type="ECO:0000256" key="1">
    <source>
        <dbReference type="ARBA" id="ARBA00004141"/>
    </source>
</evidence>
<evidence type="ECO:0000256" key="12">
    <source>
        <dbReference type="SAM" id="Phobius"/>
    </source>
</evidence>
<dbReference type="InterPro" id="IPR006544">
    <property type="entry name" value="P-type_TPase_V"/>
</dbReference>
<comment type="similarity">
    <text evidence="2">Belongs to the cation transport ATPase (P-type) (TC 3.A.3) family. Type V subfamily.</text>
</comment>
<keyword evidence="9 12" id="KW-1133">Transmembrane helix</keyword>
<reference evidence="14" key="1">
    <citation type="submission" date="2014-11" db="EMBL/GenBank/DDBJ databases">
        <authorList>
            <person name="Otto D Thomas"/>
            <person name="Naeem Raeece"/>
        </authorList>
    </citation>
    <scope>NUCLEOTIDE SEQUENCE</scope>
</reference>
<dbReference type="SUPFAM" id="SSF81660">
    <property type="entry name" value="Metal cation-transporting ATPase, ATP-binding domain N"/>
    <property type="match status" value="1"/>
</dbReference>
<dbReference type="InterPro" id="IPR018303">
    <property type="entry name" value="ATPase_P-typ_P_site"/>
</dbReference>
<dbReference type="EMBL" id="CDMZ01002868">
    <property type="protein sequence ID" value="CEM44210.1"/>
    <property type="molecule type" value="Genomic_DNA"/>
</dbReference>
<evidence type="ECO:0000256" key="6">
    <source>
        <dbReference type="ARBA" id="ARBA00022840"/>
    </source>
</evidence>
<dbReference type="VEuPathDB" id="CryptoDB:Cvel_7085"/>
<proteinExistence type="inferred from homology"/>
<evidence type="ECO:0000256" key="5">
    <source>
        <dbReference type="ARBA" id="ARBA00022741"/>
    </source>
</evidence>
<feature type="compositionally biased region" description="Basic and acidic residues" evidence="11">
    <location>
        <begin position="348"/>
        <end position="360"/>
    </location>
</feature>
<accession>A0A0G4HJG7</accession>
<keyword evidence="10 12" id="KW-0472">Membrane</keyword>
<feature type="transmembrane region" description="Helical" evidence="12">
    <location>
        <begin position="1323"/>
        <end position="1343"/>
    </location>
</feature>
<dbReference type="GO" id="GO:0019829">
    <property type="term" value="F:ATPase-coupled monoatomic cation transmembrane transporter activity"/>
    <property type="evidence" value="ECO:0007669"/>
    <property type="project" value="TreeGrafter"/>
</dbReference>
<evidence type="ECO:0000259" key="13">
    <source>
        <dbReference type="Pfam" id="PF00122"/>
    </source>
</evidence>
<evidence type="ECO:0000256" key="10">
    <source>
        <dbReference type="ARBA" id="ARBA00023136"/>
    </source>
</evidence>
<dbReference type="SFLD" id="SFLDF00027">
    <property type="entry name" value="p-type_atpase"/>
    <property type="match status" value="1"/>
</dbReference>
<evidence type="ECO:0000256" key="9">
    <source>
        <dbReference type="ARBA" id="ARBA00022989"/>
    </source>
</evidence>
<dbReference type="PROSITE" id="PS00154">
    <property type="entry name" value="ATPASE_E1_E2"/>
    <property type="match status" value="1"/>
</dbReference>
<dbReference type="InterPro" id="IPR044492">
    <property type="entry name" value="P_typ_ATPase_HD_dom"/>
</dbReference>
<dbReference type="PhylomeDB" id="A0A0G4HJG7"/>
<feature type="transmembrane region" description="Helical" evidence="12">
    <location>
        <begin position="1233"/>
        <end position="1253"/>
    </location>
</feature>
<comment type="subcellular location">
    <subcellularLocation>
        <location evidence="1">Membrane</location>
        <topology evidence="1">Multi-pass membrane protein</topology>
    </subcellularLocation>
</comment>
<evidence type="ECO:0000256" key="4">
    <source>
        <dbReference type="ARBA" id="ARBA00022723"/>
    </source>
</evidence>
<dbReference type="GO" id="GO:0016887">
    <property type="term" value="F:ATP hydrolysis activity"/>
    <property type="evidence" value="ECO:0007669"/>
    <property type="project" value="InterPro"/>
</dbReference>
<keyword evidence="5" id="KW-0547">Nucleotide-binding</keyword>
<dbReference type="SFLD" id="SFLDG00002">
    <property type="entry name" value="C1.7:_P-type_atpase_like"/>
    <property type="match status" value="1"/>
</dbReference>
<dbReference type="SUPFAM" id="SSF81665">
    <property type="entry name" value="Calcium ATPase, transmembrane domain M"/>
    <property type="match status" value="1"/>
</dbReference>
<dbReference type="InterPro" id="IPR023298">
    <property type="entry name" value="ATPase_P-typ_TM_dom_sf"/>
</dbReference>
<keyword evidence="4" id="KW-0479">Metal-binding</keyword>
<dbReference type="Gene3D" id="3.40.1110.10">
    <property type="entry name" value="Calcium-transporting ATPase, cytoplasmic domain N"/>
    <property type="match status" value="1"/>
</dbReference>
<dbReference type="InterPro" id="IPR023299">
    <property type="entry name" value="ATPase_P-typ_cyto_dom_N"/>
</dbReference>
<feature type="transmembrane region" description="Helical" evidence="12">
    <location>
        <begin position="29"/>
        <end position="50"/>
    </location>
</feature>
<feature type="transmembrane region" description="Helical" evidence="12">
    <location>
        <begin position="667"/>
        <end position="688"/>
    </location>
</feature>